<dbReference type="Pfam" id="PF16786">
    <property type="entry name" value="RecA_dep_nuc"/>
    <property type="match status" value="1"/>
</dbReference>
<feature type="region of interest" description="Disordered" evidence="1">
    <location>
        <begin position="25"/>
        <end position="91"/>
    </location>
</feature>
<dbReference type="RefSeq" id="WP_237363853.1">
    <property type="nucleotide sequence ID" value="NZ_CAKLDM010000004.1"/>
</dbReference>
<dbReference type="EMBL" id="CAKLDM010000004">
    <property type="protein sequence ID" value="CAH0543001.1"/>
    <property type="molecule type" value="Genomic_DNA"/>
</dbReference>
<evidence type="ECO:0000313" key="2">
    <source>
        <dbReference type="EMBL" id="CAH0543001.1"/>
    </source>
</evidence>
<evidence type="ECO:0008006" key="4">
    <source>
        <dbReference type="Google" id="ProtNLM"/>
    </source>
</evidence>
<sequence length="208" mass="23989">MKMTSEERAEKLILQRNAARQRAIERQLAKRNDPAEQQKQRDKLKARIEKQRAKYNDPEYRKQMREKALARKTTKPKAKPKSTRGLKGRAATAKETQVMNKIGQLSCIACSQHGRNSPIISLHHIKGRTTANAHMFVLPLCAFHHDTLLEKAQRERYPDMIPIHAKGKYGGRKQWKDQNGDELSLLKICCKQAGLDWDHKENLPLIHS</sequence>
<organism evidence="2 3">
    <name type="scientific">Vibrio marisflavi CECT 7928</name>
    <dbReference type="NCBI Taxonomy" id="634439"/>
    <lineage>
        <taxon>Bacteria</taxon>
        <taxon>Pseudomonadati</taxon>
        <taxon>Pseudomonadota</taxon>
        <taxon>Gammaproteobacteria</taxon>
        <taxon>Vibrionales</taxon>
        <taxon>Vibrionaceae</taxon>
        <taxon>Vibrio</taxon>
    </lineage>
</organism>
<feature type="compositionally biased region" description="Basic residues" evidence="1">
    <location>
        <begin position="70"/>
        <end position="87"/>
    </location>
</feature>
<dbReference type="InterPro" id="IPR031875">
    <property type="entry name" value="RecA_dep_nuc"/>
</dbReference>
<gene>
    <name evidence="2" type="ORF">VMF7928_04354</name>
</gene>
<evidence type="ECO:0000256" key="1">
    <source>
        <dbReference type="SAM" id="MobiDB-lite"/>
    </source>
</evidence>
<feature type="compositionally biased region" description="Basic and acidic residues" evidence="1">
    <location>
        <begin position="25"/>
        <end position="69"/>
    </location>
</feature>
<proteinExistence type="predicted"/>
<reference evidence="2" key="1">
    <citation type="submission" date="2021-11" db="EMBL/GenBank/DDBJ databases">
        <authorList>
            <person name="Rodrigo-Torres L."/>
            <person name="Arahal R. D."/>
            <person name="Lucena T."/>
        </authorList>
    </citation>
    <scope>NUCLEOTIDE SEQUENCE</scope>
    <source>
        <strain evidence="2">CECT 7928</strain>
    </source>
</reference>
<comment type="caution">
    <text evidence="2">The sequence shown here is derived from an EMBL/GenBank/DDBJ whole genome shotgun (WGS) entry which is preliminary data.</text>
</comment>
<protein>
    <recommendedName>
        <fullName evidence="4">Recombinase</fullName>
    </recommendedName>
</protein>
<keyword evidence="3" id="KW-1185">Reference proteome</keyword>
<dbReference type="Proteomes" id="UP000838748">
    <property type="component" value="Unassembled WGS sequence"/>
</dbReference>
<name>A0ABN8E9C7_9VIBR</name>
<evidence type="ECO:0000313" key="3">
    <source>
        <dbReference type="Proteomes" id="UP000838748"/>
    </source>
</evidence>
<dbReference type="Gene3D" id="3.30.40.190">
    <property type="match status" value="1"/>
</dbReference>
<accession>A0ABN8E9C7</accession>